<dbReference type="EMBL" id="AODF01000004">
    <property type="protein sequence ID" value="EUJ33485.1"/>
    <property type="molecule type" value="Genomic_DNA"/>
</dbReference>
<name>A0ABN0RHY7_9LIST</name>
<feature type="chain" id="PRO_5047119957" description="Secreted protein" evidence="1">
    <location>
        <begin position="30"/>
        <end position="78"/>
    </location>
</feature>
<gene>
    <name evidence="2" type="ORF">MFLO_03043</name>
</gene>
<proteinExistence type="predicted"/>
<protein>
    <recommendedName>
        <fullName evidence="4">Secreted protein</fullName>
    </recommendedName>
</protein>
<evidence type="ECO:0008006" key="4">
    <source>
        <dbReference type="Google" id="ProtNLM"/>
    </source>
</evidence>
<keyword evidence="3" id="KW-1185">Reference proteome</keyword>
<reference evidence="2 3" key="1">
    <citation type="journal article" date="2014" name="Int. J. Syst. Evol. Microbiol.">
        <title>Listeria floridensis sp. nov., Listeria aquatica sp. nov., Listeria cornellensis sp. nov., Listeria riparia sp. nov. and Listeria grandensis sp. nov., from agricultural and natural environments.</title>
        <authorList>
            <person name="den Bakker H.C."/>
            <person name="Warchocki S."/>
            <person name="Wright E.M."/>
            <person name="Allred A.F."/>
            <person name="Ahlstrom C."/>
            <person name="Manuel C.S."/>
            <person name="Stasiewicz M.J."/>
            <person name="Burrell A."/>
            <person name="Roof S."/>
            <person name="Strawn L."/>
            <person name="Fortes E.D."/>
            <person name="Nightingale K.K."/>
            <person name="Kephart D."/>
            <person name="Wiedmann M."/>
        </authorList>
    </citation>
    <scope>NUCLEOTIDE SEQUENCE [LARGE SCALE GENOMIC DNA]</scope>
    <source>
        <strain evidence="2 3">FSL S10-1187</strain>
    </source>
</reference>
<accession>A0ABN0RHY7</accession>
<dbReference type="Proteomes" id="UP000019249">
    <property type="component" value="Unassembled WGS sequence"/>
</dbReference>
<dbReference type="RefSeq" id="WP_051993454.1">
    <property type="nucleotide sequence ID" value="NZ_AODF01000004.1"/>
</dbReference>
<feature type="signal peptide" evidence="1">
    <location>
        <begin position="1"/>
        <end position="29"/>
    </location>
</feature>
<evidence type="ECO:0000313" key="3">
    <source>
        <dbReference type="Proteomes" id="UP000019249"/>
    </source>
</evidence>
<organism evidence="2 3">
    <name type="scientific">Listeria floridensis FSL S10-1187</name>
    <dbReference type="NCBI Taxonomy" id="1265817"/>
    <lineage>
        <taxon>Bacteria</taxon>
        <taxon>Bacillati</taxon>
        <taxon>Bacillota</taxon>
        <taxon>Bacilli</taxon>
        <taxon>Bacillales</taxon>
        <taxon>Listeriaceae</taxon>
        <taxon>Listeria</taxon>
    </lineage>
</organism>
<evidence type="ECO:0000256" key="1">
    <source>
        <dbReference type="SAM" id="SignalP"/>
    </source>
</evidence>
<comment type="caution">
    <text evidence="2">The sequence shown here is derived from an EMBL/GenBank/DDBJ whole genome shotgun (WGS) entry which is preliminary data.</text>
</comment>
<keyword evidence="1" id="KW-0732">Signal</keyword>
<sequence length="78" mass="8725">MKNKKKMWSLMICLSVLFCLGQTHTTAEAANLSNFSQVQQSAVQAKIELIRQKVEIKIKAVQTKKNSSQETSRGQKAS</sequence>
<evidence type="ECO:0000313" key="2">
    <source>
        <dbReference type="EMBL" id="EUJ33485.1"/>
    </source>
</evidence>